<protein>
    <recommendedName>
        <fullName evidence="6">DUF1906 domain-containing protein</fullName>
    </recommendedName>
</protein>
<dbReference type="Pfam" id="PF01471">
    <property type="entry name" value="PG_binding_1"/>
    <property type="match status" value="2"/>
</dbReference>
<dbReference type="InterPro" id="IPR036365">
    <property type="entry name" value="PGBD-like_sf"/>
</dbReference>
<feature type="domain" description="Rv2525c-like glycoside hydrolase-like" evidence="3">
    <location>
        <begin position="65"/>
        <end position="283"/>
    </location>
</feature>
<dbReference type="InterPro" id="IPR002477">
    <property type="entry name" value="Peptidoglycan-bd-like"/>
</dbReference>
<gene>
    <name evidence="4" type="ORF">GCM10011519_17780</name>
</gene>
<feature type="domain" description="Peptidoglycan binding-like" evidence="2">
    <location>
        <begin position="321"/>
        <end position="361"/>
    </location>
</feature>
<proteinExistence type="predicted"/>
<feature type="chain" id="PRO_5036792732" description="DUF1906 domain-containing protein" evidence="1">
    <location>
        <begin position="40"/>
        <end position="450"/>
    </location>
</feature>
<name>A0A917F541_9ACTN</name>
<dbReference type="CDD" id="cd06418">
    <property type="entry name" value="GH25_BacA-like"/>
    <property type="match status" value="1"/>
</dbReference>
<reference evidence="4" key="1">
    <citation type="journal article" date="2014" name="Int. J. Syst. Evol. Microbiol.">
        <title>Complete genome sequence of Corynebacterium casei LMG S-19264T (=DSM 44701T), isolated from a smear-ripened cheese.</title>
        <authorList>
            <consortium name="US DOE Joint Genome Institute (JGI-PGF)"/>
            <person name="Walter F."/>
            <person name="Albersmeier A."/>
            <person name="Kalinowski J."/>
            <person name="Ruckert C."/>
        </authorList>
    </citation>
    <scope>NUCLEOTIDE SEQUENCE</scope>
    <source>
        <strain evidence="4">CGMCC 1.16067</strain>
    </source>
</reference>
<dbReference type="SUPFAM" id="SSF47090">
    <property type="entry name" value="PGBD-like"/>
    <property type="match status" value="2"/>
</dbReference>
<dbReference type="Gene3D" id="1.10.101.10">
    <property type="entry name" value="PGBD-like superfamily/PGBD"/>
    <property type="match status" value="2"/>
</dbReference>
<evidence type="ECO:0000313" key="5">
    <source>
        <dbReference type="Proteomes" id="UP000649179"/>
    </source>
</evidence>
<dbReference type="Gene3D" id="3.20.20.80">
    <property type="entry name" value="Glycosidases"/>
    <property type="match status" value="1"/>
</dbReference>
<dbReference type="Proteomes" id="UP000649179">
    <property type="component" value="Unassembled WGS sequence"/>
</dbReference>
<reference evidence="4" key="2">
    <citation type="submission" date="2020-09" db="EMBL/GenBank/DDBJ databases">
        <authorList>
            <person name="Sun Q."/>
            <person name="Zhou Y."/>
        </authorList>
    </citation>
    <scope>NUCLEOTIDE SEQUENCE</scope>
    <source>
        <strain evidence="4">CGMCC 1.16067</strain>
    </source>
</reference>
<evidence type="ECO:0000259" key="3">
    <source>
        <dbReference type="Pfam" id="PF08924"/>
    </source>
</evidence>
<evidence type="ECO:0000259" key="2">
    <source>
        <dbReference type="Pfam" id="PF01471"/>
    </source>
</evidence>
<feature type="signal peptide" evidence="1">
    <location>
        <begin position="1"/>
        <end position="39"/>
    </location>
</feature>
<dbReference type="AlphaFoldDB" id="A0A917F541"/>
<feature type="domain" description="Peptidoglycan binding-like" evidence="2">
    <location>
        <begin position="389"/>
        <end position="445"/>
    </location>
</feature>
<dbReference type="RefSeq" id="WP_188779452.1">
    <property type="nucleotide sequence ID" value="NZ_BMKQ01000001.1"/>
</dbReference>
<evidence type="ECO:0008006" key="6">
    <source>
        <dbReference type="Google" id="ProtNLM"/>
    </source>
</evidence>
<dbReference type="InterPro" id="IPR017853">
    <property type="entry name" value="GH"/>
</dbReference>
<dbReference type="InterPro" id="IPR015020">
    <property type="entry name" value="Rv2525c-like_Glyco_Hydro-like"/>
</dbReference>
<keyword evidence="1" id="KW-0732">Signal</keyword>
<organism evidence="4 5">
    <name type="scientific">Marmoricola endophyticus</name>
    <dbReference type="NCBI Taxonomy" id="2040280"/>
    <lineage>
        <taxon>Bacteria</taxon>
        <taxon>Bacillati</taxon>
        <taxon>Actinomycetota</taxon>
        <taxon>Actinomycetes</taxon>
        <taxon>Propionibacteriales</taxon>
        <taxon>Nocardioidaceae</taxon>
        <taxon>Marmoricola</taxon>
    </lineage>
</organism>
<dbReference type="EMBL" id="BMKQ01000001">
    <property type="protein sequence ID" value="GGF44338.1"/>
    <property type="molecule type" value="Genomic_DNA"/>
</dbReference>
<dbReference type="PROSITE" id="PS51318">
    <property type="entry name" value="TAT"/>
    <property type="match status" value="1"/>
</dbReference>
<dbReference type="InterPro" id="IPR006311">
    <property type="entry name" value="TAT_signal"/>
</dbReference>
<dbReference type="Pfam" id="PF08924">
    <property type="entry name" value="Rv2525c_GlyHyd-like"/>
    <property type="match status" value="1"/>
</dbReference>
<evidence type="ECO:0000256" key="1">
    <source>
        <dbReference type="SAM" id="SignalP"/>
    </source>
</evidence>
<dbReference type="SUPFAM" id="SSF51445">
    <property type="entry name" value="(Trans)glycosidases"/>
    <property type="match status" value="1"/>
</dbReference>
<comment type="caution">
    <text evidence="4">The sequence shown here is derived from an EMBL/GenBank/DDBJ whole genome shotgun (WGS) entry which is preliminary data.</text>
</comment>
<evidence type="ECO:0000313" key="4">
    <source>
        <dbReference type="EMBL" id="GGF44338.1"/>
    </source>
</evidence>
<sequence length="450" mass="48127">MTSRTPSLRPRRARRLLAATAALAAATTGVGIASSPAQASGGAPGDFYGRAFDQCTAPSQSAMTAWMNSSPYRGVGIYLSGDSRGCTSQPNLTSTWIRTQIAAGWHLLPITLGPQASCTTRERYLKQVRINPSTTSTYAAARAQGTAEAKKTVSRATALGIPKGSTMFYDLEAFDTGRSTACTESAKYFVSAWSTQLRATGWKSGFYSSGASGIRMLDDARVRTPGKFAMPDQLWIADWNGQATTSSAYVRSDGWTPHKRIHQFQGGHNETYAGVTINIDSNHADLGRGAYLTAEPAHPGGIGWAANTYIALNEKATNTGQIRLLQSMLSSAGYYKGAVDGVWTRPLSAAVGTFRKEHGLAGTWDWTSTQWMQLMTRGATPVVKYGSAGDEVRRVQRALNASGVSRKIPISGVFTVSTPAAVQDYQRKVGISPSGVVNATTWAALTRGRR</sequence>
<dbReference type="InterPro" id="IPR036366">
    <property type="entry name" value="PGBDSf"/>
</dbReference>
<keyword evidence="5" id="KW-1185">Reference proteome</keyword>
<accession>A0A917F541</accession>